<evidence type="ECO:0000313" key="1">
    <source>
        <dbReference type="EMBL" id="SUZ53164.1"/>
    </source>
</evidence>
<organism evidence="1">
    <name type="scientific">marine metagenome</name>
    <dbReference type="NCBI Taxonomy" id="408172"/>
    <lineage>
        <taxon>unclassified sequences</taxon>
        <taxon>metagenomes</taxon>
        <taxon>ecological metagenomes</taxon>
    </lineage>
</organism>
<proteinExistence type="predicted"/>
<protein>
    <recommendedName>
        <fullName evidence="2">LPP20 lipoprotein</fullName>
    </recommendedName>
</protein>
<dbReference type="AlphaFoldDB" id="A0A381NGD8"/>
<gene>
    <name evidence="1" type="ORF">METZ01_LOCUS6018</name>
</gene>
<accession>A0A381NGD8</accession>
<evidence type="ECO:0008006" key="2">
    <source>
        <dbReference type="Google" id="ProtNLM"/>
    </source>
</evidence>
<dbReference type="EMBL" id="UINC01000317">
    <property type="protein sequence ID" value="SUZ53164.1"/>
    <property type="molecule type" value="Genomic_DNA"/>
</dbReference>
<dbReference type="Gene3D" id="3.10.28.20">
    <property type="entry name" value="Acetamidase/Formamidase-like domains"/>
    <property type="match status" value="1"/>
</dbReference>
<name>A0A381NGD8_9ZZZZ</name>
<sequence length="385" mass="44419">MKELFTFILLVIFWFTFIFLINISIANADAPDWVLGKGHKSFPDSKYLVGVGLSDKSPITASESARAELIKSIRVKVNSVALDYNSRDKSVSESSIMSETDFLLEGSQVKDGWYDSRNNLYYSFVVIERKLVLETLKAIIDNILQSVALMLRQGDAFYVNGDIIKALVYYYDGYKESEKLLPCIQTYNSVIMVNEYKNEYGILFREKILNIVDNIYLEKVNKTLTVSNIHLNVRAIYNGRGIKNFPIKFSSGYNRYSERILCNRVGECVVNPRITKVAHVDDADISIKAVVDLQTFERHFNHSLEKKLFGRLELLSVSFNARKRINKSVASQPIQPKRTFQQPVKFRTFYKNDIGLGPLRRPFFIDRWKARQRGYHGNVNIRIGW</sequence>
<reference evidence="1" key="1">
    <citation type="submission" date="2018-05" db="EMBL/GenBank/DDBJ databases">
        <authorList>
            <person name="Lanie J.A."/>
            <person name="Ng W.-L."/>
            <person name="Kazmierczak K.M."/>
            <person name="Andrzejewski T.M."/>
            <person name="Davidsen T.M."/>
            <person name="Wayne K.J."/>
            <person name="Tettelin H."/>
            <person name="Glass J.I."/>
            <person name="Rusch D."/>
            <person name="Podicherti R."/>
            <person name="Tsui H.-C.T."/>
            <person name="Winkler M.E."/>
        </authorList>
    </citation>
    <scope>NUCLEOTIDE SEQUENCE</scope>
</reference>